<comment type="caution">
    <text evidence="5">The sequence shown here is derived from an EMBL/GenBank/DDBJ whole genome shotgun (WGS) entry which is preliminary data.</text>
</comment>
<keyword evidence="3" id="KW-0560">Oxidoreductase</keyword>
<feature type="domain" description="NADP-dependent oxidoreductase" evidence="4">
    <location>
        <begin position="8"/>
        <end position="51"/>
    </location>
</feature>
<evidence type="ECO:0000313" key="5">
    <source>
        <dbReference type="EMBL" id="HIZ46782.1"/>
    </source>
</evidence>
<keyword evidence="2" id="KW-0521">NADP</keyword>
<dbReference type="PANTHER" id="PTHR43827">
    <property type="entry name" value="2,5-DIKETO-D-GLUCONIC ACID REDUCTASE"/>
    <property type="match status" value="1"/>
</dbReference>
<proteinExistence type="inferred from homology"/>
<dbReference type="Proteomes" id="UP000824062">
    <property type="component" value="Unassembled WGS sequence"/>
</dbReference>
<evidence type="ECO:0000256" key="1">
    <source>
        <dbReference type="ARBA" id="ARBA00007905"/>
    </source>
</evidence>
<dbReference type="InterPro" id="IPR023210">
    <property type="entry name" value="NADP_OxRdtase_dom"/>
</dbReference>
<name>A0A9D2F066_9ACTN</name>
<dbReference type="Gene3D" id="3.20.20.100">
    <property type="entry name" value="NADP-dependent oxidoreductase domain"/>
    <property type="match status" value="1"/>
</dbReference>
<evidence type="ECO:0000256" key="2">
    <source>
        <dbReference type="ARBA" id="ARBA00022857"/>
    </source>
</evidence>
<dbReference type="GO" id="GO:0016616">
    <property type="term" value="F:oxidoreductase activity, acting on the CH-OH group of donors, NAD or NADP as acceptor"/>
    <property type="evidence" value="ECO:0007669"/>
    <property type="project" value="UniProtKB-ARBA"/>
</dbReference>
<dbReference type="PANTHER" id="PTHR43827:SF3">
    <property type="entry name" value="NADP-DEPENDENT OXIDOREDUCTASE DOMAIN-CONTAINING PROTEIN"/>
    <property type="match status" value="1"/>
</dbReference>
<accession>A0A9D2F066</accession>
<dbReference type="Pfam" id="PF00248">
    <property type="entry name" value="Aldo_ket_red"/>
    <property type="match status" value="1"/>
</dbReference>
<gene>
    <name evidence="5" type="ORF">IAA19_07185</name>
</gene>
<evidence type="ECO:0000313" key="6">
    <source>
        <dbReference type="Proteomes" id="UP000824062"/>
    </source>
</evidence>
<evidence type="ECO:0000259" key="4">
    <source>
        <dbReference type="Pfam" id="PF00248"/>
    </source>
</evidence>
<dbReference type="EMBL" id="DXBM01000059">
    <property type="protein sequence ID" value="HIZ46782.1"/>
    <property type="molecule type" value="Genomic_DNA"/>
</dbReference>
<dbReference type="InterPro" id="IPR020471">
    <property type="entry name" value="AKR"/>
</dbReference>
<reference evidence="5" key="1">
    <citation type="journal article" date="2021" name="PeerJ">
        <title>Extensive microbial diversity within the chicken gut microbiome revealed by metagenomics and culture.</title>
        <authorList>
            <person name="Gilroy R."/>
            <person name="Ravi A."/>
            <person name="Getino M."/>
            <person name="Pursley I."/>
            <person name="Horton D.L."/>
            <person name="Alikhan N.F."/>
            <person name="Baker D."/>
            <person name="Gharbi K."/>
            <person name="Hall N."/>
            <person name="Watson M."/>
            <person name="Adriaenssens E.M."/>
            <person name="Foster-Nyarko E."/>
            <person name="Jarju S."/>
            <person name="Secka A."/>
            <person name="Antonio M."/>
            <person name="Oren A."/>
            <person name="Chaudhuri R.R."/>
            <person name="La Ragione R."/>
            <person name="Hildebrand F."/>
            <person name="Pallen M.J."/>
        </authorList>
    </citation>
    <scope>NUCLEOTIDE SEQUENCE</scope>
    <source>
        <strain evidence="5">ChiHjej12B11-14209</strain>
    </source>
</reference>
<protein>
    <submittedName>
        <fullName evidence="5">Aldo/keto reductase</fullName>
    </submittedName>
</protein>
<reference evidence="5" key="2">
    <citation type="submission" date="2021-04" db="EMBL/GenBank/DDBJ databases">
        <authorList>
            <person name="Gilroy R."/>
        </authorList>
    </citation>
    <scope>NUCLEOTIDE SEQUENCE</scope>
    <source>
        <strain evidence="5">ChiHjej12B11-14209</strain>
    </source>
</reference>
<dbReference type="SUPFAM" id="SSF51430">
    <property type="entry name" value="NAD(P)-linked oxidoreductase"/>
    <property type="match status" value="1"/>
</dbReference>
<organism evidence="5 6">
    <name type="scientific">Candidatus Olsenella pullistercoris</name>
    <dbReference type="NCBI Taxonomy" id="2838712"/>
    <lineage>
        <taxon>Bacteria</taxon>
        <taxon>Bacillati</taxon>
        <taxon>Actinomycetota</taxon>
        <taxon>Coriobacteriia</taxon>
        <taxon>Coriobacteriales</taxon>
        <taxon>Atopobiaceae</taxon>
        <taxon>Olsenella</taxon>
    </lineage>
</organism>
<sequence length="60" mass="6780">MRRPSSGVLRWELQRGVAVIPGSSDPTHIRGNISVLDFSLTEAEMARIAGLERSEKHDWY</sequence>
<evidence type="ECO:0000256" key="3">
    <source>
        <dbReference type="ARBA" id="ARBA00023002"/>
    </source>
</evidence>
<dbReference type="InterPro" id="IPR036812">
    <property type="entry name" value="NAD(P)_OxRdtase_dom_sf"/>
</dbReference>
<dbReference type="AlphaFoldDB" id="A0A9D2F066"/>
<comment type="similarity">
    <text evidence="1">Belongs to the aldo/keto reductase family.</text>
</comment>